<sequence length="163" mass="18949">MDDWDFLTLGQHFGRPTRLLDWSNNALTALWFATADNYAKIEEQDAAYAVVWILMAEADDFSLNIAEVAPFKVKETKIFRPRIIKQRINNQSGVFSIHSSAELSEMRFMNEIDSFAQKLIKVKFPAKVVREIRTDLDTLGVNAFTIFPELEGLCNYLQWRYFE</sequence>
<evidence type="ECO:0000259" key="1">
    <source>
        <dbReference type="Pfam" id="PF08867"/>
    </source>
</evidence>
<dbReference type="Pfam" id="PF08867">
    <property type="entry name" value="FRG"/>
    <property type="match status" value="1"/>
</dbReference>
<dbReference type="InterPro" id="IPR014966">
    <property type="entry name" value="FRG-dom"/>
</dbReference>
<accession>A0A916TZA6</accession>
<proteinExistence type="predicted"/>
<protein>
    <recommendedName>
        <fullName evidence="1">FRG domain-containing protein</fullName>
    </recommendedName>
</protein>
<keyword evidence="3" id="KW-1185">Reference proteome</keyword>
<dbReference type="EMBL" id="BMIL01000001">
    <property type="protein sequence ID" value="GGC53198.1"/>
    <property type="molecule type" value="Genomic_DNA"/>
</dbReference>
<evidence type="ECO:0000313" key="2">
    <source>
        <dbReference type="EMBL" id="GGC53198.1"/>
    </source>
</evidence>
<gene>
    <name evidence="2" type="ORF">GCM10011387_03400</name>
</gene>
<feature type="domain" description="FRG" evidence="1">
    <location>
        <begin position="2"/>
        <end position="38"/>
    </location>
</feature>
<organism evidence="2 3">
    <name type="scientific">Pedobacter quisquiliarum</name>
    <dbReference type="NCBI Taxonomy" id="1834438"/>
    <lineage>
        <taxon>Bacteria</taxon>
        <taxon>Pseudomonadati</taxon>
        <taxon>Bacteroidota</taxon>
        <taxon>Sphingobacteriia</taxon>
        <taxon>Sphingobacteriales</taxon>
        <taxon>Sphingobacteriaceae</taxon>
        <taxon>Pedobacter</taxon>
    </lineage>
</organism>
<name>A0A916TZA6_9SPHI</name>
<reference evidence="2" key="2">
    <citation type="submission" date="2020-09" db="EMBL/GenBank/DDBJ databases">
        <authorList>
            <person name="Sun Q."/>
            <person name="Zhou Y."/>
        </authorList>
    </citation>
    <scope>NUCLEOTIDE SEQUENCE</scope>
    <source>
        <strain evidence="2">CGMCC 1.15343</strain>
    </source>
</reference>
<evidence type="ECO:0000313" key="3">
    <source>
        <dbReference type="Proteomes" id="UP000651668"/>
    </source>
</evidence>
<dbReference type="AlphaFoldDB" id="A0A916TZA6"/>
<dbReference type="Proteomes" id="UP000651668">
    <property type="component" value="Unassembled WGS sequence"/>
</dbReference>
<comment type="caution">
    <text evidence="2">The sequence shown here is derived from an EMBL/GenBank/DDBJ whole genome shotgun (WGS) entry which is preliminary data.</text>
</comment>
<reference evidence="2" key="1">
    <citation type="journal article" date="2014" name="Int. J. Syst. Evol. Microbiol.">
        <title>Complete genome sequence of Corynebacterium casei LMG S-19264T (=DSM 44701T), isolated from a smear-ripened cheese.</title>
        <authorList>
            <consortium name="US DOE Joint Genome Institute (JGI-PGF)"/>
            <person name="Walter F."/>
            <person name="Albersmeier A."/>
            <person name="Kalinowski J."/>
            <person name="Ruckert C."/>
        </authorList>
    </citation>
    <scope>NUCLEOTIDE SEQUENCE</scope>
    <source>
        <strain evidence="2">CGMCC 1.15343</strain>
    </source>
</reference>